<organism evidence="1 2">
    <name type="scientific">Caenorhabditis remanei</name>
    <name type="common">Caenorhabditis vulgaris</name>
    <dbReference type="NCBI Taxonomy" id="31234"/>
    <lineage>
        <taxon>Eukaryota</taxon>
        <taxon>Metazoa</taxon>
        <taxon>Ecdysozoa</taxon>
        <taxon>Nematoda</taxon>
        <taxon>Chromadorea</taxon>
        <taxon>Rhabditida</taxon>
        <taxon>Rhabditina</taxon>
        <taxon>Rhabditomorpha</taxon>
        <taxon>Rhabditoidea</taxon>
        <taxon>Rhabditidae</taxon>
        <taxon>Peloderinae</taxon>
        <taxon>Caenorhabditis</taxon>
    </lineage>
</organism>
<gene>
    <name evidence="1" type="ORF">FL82_09932</name>
</gene>
<accession>A0A260Z9N3</accession>
<sequence>MTSAFTVSKFQIITLTLFSFTFVQCKQKKKFQSDNKAQLVDPNTPESPKSVKDVHRPVSQVPPTLMPIESPTKNKVNEDTLANVASIKPDFSVGGPPVPV</sequence>
<dbReference type="OMA" id="FLLDCIF"/>
<dbReference type="Pfam" id="PF06678">
    <property type="entry name" value="DUF1179"/>
    <property type="match status" value="1"/>
</dbReference>
<dbReference type="EMBL" id="NMWX01000196">
    <property type="protein sequence ID" value="OZF82174.1"/>
    <property type="molecule type" value="Genomic_DNA"/>
</dbReference>
<name>A0A260Z9N3_CAERE</name>
<evidence type="ECO:0000313" key="1">
    <source>
        <dbReference type="EMBL" id="OZF82174.1"/>
    </source>
</evidence>
<protein>
    <submittedName>
        <fullName evidence="1">Uncharacterized protein</fullName>
    </submittedName>
</protein>
<evidence type="ECO:0000313" key="2">
    <source>
        <dbReference type="Proteomes" id="UP000216624"/>
    </source>
</evidence>
<dbReference type="CTD" id="9807644"/>
<dbReference type="InterPro" id="IPR009564">
    <property type="entry name" value="DUF1179"/>
</dbReference>
<reference evidence="1" key="1">
    <citation type="submission" date="2017-08" db="EMBL/GenBank/DDBJ databases">
        <authorList>
            <person name="de Groot N.N."/>
        </authorList>
    </citation>
    <scope>NUCLEOTIDE SEQUENCE [LARGE SCALE GENOMIC DNA]</scope>
    <source>
        <strain evidence="1">PX439</strain>
    </source>
</reference>
<dbReference type="Proteomes" id="UP000216624">
    <property type="component" value="Unassembled WGS sequence"/>
</dbReference>
<dbReference type="KEGG" id="crq:GCK72_010124"/>
<keyword evidence="2" id="KW-1185">Reference proteome</keyword>
<proteinExistence type="predicted"/>
<feature type="non-terminal residue" evidence="1">
    <location>
        <position position="1"/>
    </location>
</feature>
<dbReference type="OrthoDB" id="5826512at2759"/>
<dbReference type="eggNOG" id="ENOG502TIUQ">
    <property type="taxonomic scope" value="Eukaryota"/>
</dbReference>
<dbReference type="HOGENOM" id="CLU_2308660_0_0_1"/>
<comment type="caution">
    <text evidence="1">The sequence shown here is derived from an EMBL/GenBank/DDBJ whole genome shotgun (WGS) entry which is preliminary data.</text>
</comment>